<dbReference type="Proteomes" id="UP001334248">
    <property type="component" value="Unassembled WGS sequence"/>
</dbReference>
<feature type="compositionally biased region" description="Polar residues" evidence="1">
    <location>
        <begin position="68"/>
        <end position="79"/>
    </location>
</feature>
<feature type="region of interest" description="Disordered" evidence="1">
    <location>
        <begin position="54"/>
        <end position="104"/>
    </location>
</feature>
<reference evidence="2 3" key="1">
    <citation type="journal article" date="2023" name="Res Sq">
        <title>Genomic and morphological characterization of Knufia obscura isolated from the Mars 2020 spacecraft assembly facility.</title>
        <authorList>
            <person name="Chander A.M."/>
            <person name="Teixeira M.M."/>
            <person name="Singh N.K."/>
            <person name="Williams M.P."/>
            <person name="Parker C.W."/>
            <person name="Leo P."/>
            <person name="Stajich J.E."/>
            <person name="Torok T."/>
            <person name="Tighe S."/>
            <person name="Mason C.E."/>
            <person name="Venkateswaran K."/>
        </authorList>
    </citation>
    <scope>NUCLEOTIDE SEQUENCE [LARGE SCALE GENOMIC DNA]</scope>
    <source>
        <strain evidence="2 3">CCFEE 5817</strain>
    </source>
</reference>
<protein>
    <submittedName>
        <fullName evidence="2">Uncharacterized protein</fullName>
    </submittedName>
</protein>
<evidence type="ECO:0000256" key="1">
    <source>
        <dbReference type="SAM" id="MobiDB-lite"/>
    </source>
</evidence>
<proteinExistence type="predicted"/>
<dbReference type="RefSeq" id="XP_064730124.1">
    <property type="nucleotide sequence ID" value="XM_064874402.1"/>
</dbReference>
<dbReference type="EMBL" id="JAVHJV010000006">
    <property type="protein sequence ID" value="KAK5942034.1"/>
    <property type="molecule type" value="Genomic_DNA"/>
</dbReference>
<organism evidence="2 3">
    <name type="scientific">Knufia obscura</name>
    <dbReference type="NCBI Taxonomy" id="1635080"/>
    <lineage>
        <taxon>Eukaryota</taxon>
        <taxon>Fungi</taxon>
        <taxon>Dikarya</taxon>
        <taxon>Ascomycota</taxon>
        <taxon>Pezizomycotina</taxon>
        <taxon>Eurotiomycetes</taxon>
        <taxon>Chaetothyriomycetidae</taxon>
        <taxon>Chaetothyriales</taxon>
        <taxon>Trichomeriaceae</taxon>
        <taxon>Knufia</taxon>
    </lineage>
</organism>
<evidence type="ECO:0000313" key="2">
    <source>
        <dbReference type="EMBL" id="KAK5942034.1"/>
    </source>
</evidence>
<gene>
    <name evidence="2" type="ORF">PMZ80_005987</name>
</gene>
<dbReference type="GeneID" id="89999436"/>
<accession>A0ABR0RP64</accession>
<evidence type="ECO:0000313" key="3">
    <source>
        <dbReference type="Proteomes" id="UP001334248"/>
    </source>
</evidence>
<sequence>MNTNLHAQLVDACEPTSEAKKVAFTHRPEGKLRGTGVRVNQFVSPLESAIQARNRAAAVRPPPGELRQASTPPKPTSSYRDALKKKYEKPPAAPPLPPRVTQVRRSTWPKISDTAIRHGLELHARWRGEHTFDLQHVTLPTSLDPDSQKATGLSYAVLAHIQFMKKWLFVKKFRFCNGREEDIHFILEYTLDVGNRSPWASSTGAVRYKLIVVSKGSMKGRRVYKQVREHQVIHLAGGMKADALDQPKSLVKIMAHANHVDNAFTSIYFPHCDGEERNALGLLFADTANQPSPPRLPTDAERWWVYWCKLAARDGVKVAFPESYNQPFVVNDVTANSTLPRTYSLGNSQVPLLYGQPSSL</sequence>
<keyword evidence="3" id="KW-1185">Reference proteome</keyword>
<comment type="caution">
    <text evidence="2">The sequence shown here is derived from an EMBL/GenBank/DDBJ whole genome shotgun (WGS) entry which is preliminary data.</text>
</comment>
<name>A0ABR0RP64_9EURO</name>